<sequence>MRFSHGIRFLCTVELNLLQNKLGTHLLQTIAEKTESDLIQEMYNSLYLKSMDIFSTIT</sequence>
<dbReference type="AlphaFoldDB" id="F1T5D1"/>
<comment type="caution">
    <text evidence="1">The sequence shown here is derived from an EMBL/GenBank/DDBJ whole genome shotgun (WGS) entry which is preliminary data.</text>
</comment>
<proteinExistence type="predicted"/>
<evidence type="ECO:0000313" key="1">
    <source>
        <dbReference type="EMBL" id="EGF23862.1"/>
    </source>
</evidence>
<dbReference type="Proteomes" id="UP000005947">
    <property type="component" value="Unassembled WGS sequence"/>
</dbReference>
<keyword evidence="2" id="KW-1185">Reference proteome</keyword>
<protein>
    <submittedName>
        <fullName evidence="1">Uncharacterized protein</fullName>
    </submittedName>
</protein>
<organism evidence="1 2">
    <name type="scientific">Fannyhessea vaginae DSM 15829</name>
    <dbReference type="NCBI Taxonomy" id="525256"/>
    <lineage>
        <taxon>Bacteria</taxon>
        <taxon>Bacillati</taxon>
        <taxon>Actinomycetota</taxon>
        <taxon>Coriobacteriia</taxon>
        <taxon>Coriobacteriales</taxon>
        <taxon>Atopobiaceae</taxon>
        <taxon>Fannyhessea</taxon>
    </lineage>
</organism>
<gene>
    <name evidence="1" type="ORF">HMPREF0091_10809</name>
</gene>
<dbReference type="EMBL" id="ACGK02000001">
    <property type="protein sequence ID" value="EGF23862.1"/>
    <property type="molecule type" value="Genomic_DNA"/>
</dbReference>
<accession>F1T5D1</accession>
<name>F1T5D1_9ACTN</name>
<evidence type="ECO:0000313" key="2">
    <source>
        <dbReference type="Proteomes" id="UP000005947"/>
    </source>
</evidence>
<reference evidence="1 2" key="1">
    <citation type="submission" date="2011-02" db="EMBL/GenBank/DDBJ databases">
        <authorList>
            <person name="Muzny D."/>
            <person name="Qin X."/>
            <person name="Buhay C."/>
            <person name="Dugan-Rocha S."/>
            <person name="Ding Y."/>
            <person name="Chen G."/>
            <person name="Hawes A."/>
            <person name="Holder M."/>
            <person name="Jhangiani S."/>
            <person name="Johnson A."/>
            <person name="Khan Z."/>
            <person name="Li Z."/>
            <person name="Liu W."/>
            <person name="Liu X."/>
            <person name="Perez L."/>
            <person name="Shen H."/>
            <person name="Wang Q."/>
            <person name="Watt J."/>
            <person name="Xi L."/>
            <person name="Xin Y."/>
            <person name="Zhou J."/>
            <person name="Deng J."/>
            <person name="Jiang H."/>
            <person name="Liu Y."/>
            <person name="Qu J."/>
            <person name="Song X.-Z."/>
            <person name="Zhang L."/>
            <person name="Villasana D."/>
            <person name="Johnson A."/>
            <person name="Liu J."/>
            <person name="Liyanage D."/>
            <person name="Lorensuhewa L."/>
            <person name="Robinson T."/>
            <person name="Song A."/>
            <person name="Song B.-B."/>
            <person name="Dinh H."/>
            <person name="Thornton R."/>
            <person name="Coyle M."/>
            <person name="Francisco L."/>
            <person name="Jackson L."/>
            <person name="Javaid M."/>
            <person name="Korchina V."/>
            <person name="Kovar C."/>
            <person name="Mata R."/>
            <person name="Mathew T."/>
            <person name="Ngo R."/>
            <person name="Nguyen L."/>
            <person name="Nguyen N."/>
            <person name="Okwuonu G."/>
            <person name="Ongeri F."/>
            <person name="Pham C."/>
            <person name="Simmons D."/>
            <person name="Wilczek-Boney K."/>
            <person name="Hale W."/>
            <person name="Jakkamsetti A."/>
            <person name="Pham P."/>
            <person name="Ruth R."/>
            <person name="San Lucas F."/>
            <person name="Warren J."/>
            <person name="Zhang J."/>
            <person name="Zhao Z."/>
            <person name="Zhou C."/>
            <person name="Zhu D."/>
            <person name="Lee S."/>
            <person name="Bess C."/>
            <person name="Blankenburg K."/>
            <person name="Forbes L."/>
            <person name="Fu Q."/>
            <person name="Gubbala S."/>
            <person name="Hirani K."/>
            <person name="Jayaseelan J.C."/>
            <person name="Lara F."/>
            <person name="Munidasa M."/>
            <person name="Palculict T."/>
            <person name="Patil S."/>
            <person name="Pu L.-L."/>
            <person name="Saada N."/>
            <person name="Tang L."/>
            <person name="Weissenberger G."/>
            <person name="Zhu Y."/>
            <person name="Hemphill L."/>
            <person name="Shang Y."/>
            <person name="Youmans B."/>
            <person name="Ayvaz T."/>
            <person name="Ross M."/>
            <person name="Santibanez J."/>
            <person name="Aqrawi P."/>
            <person name="Gross S."/>
            <person name="Joshi V."/>
            <person name="Fowler G."/>
            <person name="Nazareth L."/>
            <person name="Reid J."/>
            <person name="Worley K."/>
            <person name="Petrosino J."/>
            <person name="Highlander S."/>
            <person name="Gibbs R."/>
        </authorList>
    </citation>
    <scope>NUCLEOTIDE SEQUENCE [LARGE SCALE GENOMIC DNA]</scope>
    <source>
        <strain evidence="1 2">DSM 15829</strain>
    </source>
</reference>